<dbReference type="EMBL" id="AY775823">
    <property type="protein sequence ID" value="AAV80790.1"/>
    <property type="molecule type" value="mRNA"/>
</dbReference>
<sequence length="116" mass="12339">MEMKTLGVALALTFAAASLVADVGAQSVNDDNYKEVLVDYEEATPTPREVGQSCNAYSLCKSGLCCLQPDLSSPITTCQPRSAPGQRCTGVQAESPFYLDYCPCLKGTCTENICSL</sequence>
<feature type="chain" id="PRO_5004260912" evidence="1">
    <location>
        <begin position="26"/>
        <end position="116"/>
    </location>
</feature>
<name>Q5Q981_IXOSC</name>
<feature type="signal peptide" evidence="1">
    <location>
        <begin position="1"/>
        <end position="25"/>
    </location>
</feature>
<dbReference type="VEuPathDB" id="VectorBase:ISCI010644"/>
<evidence type="ECO:0000313" key="2">
    <source>
        <dbReference type="EMBL" id="AAV80790.1"/>
    </source>
</evidence>
<dbReference type="VEuPathDB" id="VectorBase:ISCW010644"/>
<proteinExistence type="evidence at transcript level"/>
<dbReference type="Gene3D" id="2.10.80.10">
    <property type="entry name" value="Lipase, subunit A"/>
    <property type="match status" value="1"/>
</dbReference>
<evidence type="ECO:0000256" key="1">
    <source>
        <dbReference type="SAM" id="SignalP"/>
    </source>
</evidence>
<accession>Q5Q981</accession>
<dbReference type="VEuPathDB" id="VectorBase:ISCP_022750"/>
<organism evidence="2">
    <name type="scientific">Ixodes scapularis</name>
    <name type="common">Black-legged tick</name>
    <name type="synonym">Deer tick</name>
    <dbReference type="NCBI Taxonomy" id="6945"/>
    <lineage>
        <taxon>Eukaryota</taxon>
        <taxon>Metazoa</taxon>
        <taxon>Ecdysozoa</taxon>
        <taxon>Arthropoda</taxon>
        <taxon>Chelicerata</taxon>
        <taxon>Arachnida</taxon>
        <taxon>Acari</taxon>
        <taxon>Parasitiformes</taxon>
        <taxon>Ixodida</taxon>
        <taxon>Ixodoidea</taxon>
        <taxon>Ixodidae</taxon>
        <taxon>Ixodinae</taxon>
        <taxon>Ixodes</taxon>
    </lineage>
</organism>
<protein>
    <submittedName>
        <fullName evidence="2">Putative secreted salivary gland peptide</fullName>
    </submittedName>
</protein>
<reference evidence="2" key="1">
    <citation type="submission" date="2004-10" db="EMBL/GenBank/DDBJ databases">
        <title>The expression of Ixodes scapularis salivary gland proteins 18 to 24 hours after attachment.</title>
        <authorList>
            <person name="Alarcon-Chaidez F.J."/>
            <person name="Lambson B.E."/>
            <person name="Wikel S.K."/>
        </authorList>
    </citation>
    <scope>NUCLEOTIDE SEQUENCE</scope>
    <source>
        <tissue evidence="2">Salivary gland</tissue>
    </source>
</reference>
<dbReference type="AlphaFoldDB" id="Q5Q981"/>
<keyword evidence="1" id="KW-0732">Signal</keyword>